<feature type="compositionally biased region" description="Polar residues" evidence="7">
    <location>
        <begin position="470"/>
        <end position="485"/>
    </location>
</feature>
<keyword evidence="2 6" id="KW-0863">Zinc-finger</keyword>
<dbReference type="EMBL" id="KI669462">
    <property type="protein sequence ID" value="OCF57919.1"/>
    <property type="molecule type" value="Genomic_DNA"/>
</dbReference>
<keyword evidence="1" id="KW-0479">Metal-binding</keyword>
<dbReference type="Proteomes" id="UP000092583">
    <property type="component" value="Unassembled WGS sequence"/>
</dbReference>
<gene>
    <name evidence="9" type="ORF">L486_03942</name>
</gene>
<feature type="region of interest" description="Disordered" evidence="7">
    <location>
        <begin position="151"/>
        <end position="179"/>
    </location>
</feature>
<dbReference type="SUPFAM" id="SSF57716">
    <property type="entry name" value="Glucocorticoid receptor-like (DNA-binding domain)"/>
    <property type="match status" value="1"/>
</dbReference>
<evidence type="ECO:0000256" key="7">
    <source>
        <dbReference type="SAM" id="MobiDB-lite"/>
    </source>
</evidence>
<evidence type="ECO:0000256" key="6">
    <source>
        <dbReference type="PROSITE-ProRule" id="PRU00094"/>
    </source>
</evidence>
<feature type="compositionally biased region" description="Low complexity" evidence="7">
    <location>
        <begin position="24"/>
        <end position="36"/>
    </location>
</feature>
<sequence length="546" mass="58226">MSRQTNDGPAAGFSMNNHIPAPPSEISSGSETTSSPYIPTPLSTTSITDLPLPKIKQSHRVHQQQPQGQSSIHEPPGIPSTFLPSYYSESRIPHALHSSLSPFQANRIPNIPELDENLSRHNPSIWENMSRSGPHQFDLLEGITLPCSPSGAAFASSSRKTVTDTDENDMGGSGSGGYRRGTALMDFADKPTVTPVTIYNSWSVVDKSGNGTDNNNSSENNGGLPAWQPGPSSTSASQLTRSELGLSQKSTSASPYHSHAQTNPNPSPRYQPYQHQRIISNAASASQSPANMGSMLPPPNPNPNGVTMSIGRSWSEPTLPENTPHSAGYPGIMYTNVPLPEGYMSTPPFGGRAVDSVQVGPDEFSQAYEIYYHMLSAIPFITPSTQSQCQSQNQLELSPASNQIQMQSTPRQTFDSLIQLAAESHHLLTGSAAPMPSQFLGPNYGLQRGKRRNSDPDVGPGLNAIPPSGITPSDSEIPPSGSNKKSVPKCLGCGATETPEWRRGPMGPRTLCNACGLVHMKLQRKKKKAEEKARAAAATATSASAG</sequence>
<feature type="region of interest" description="Disordered" evidence="7">
    <location>
        <begin position="391"/>
        <end position="410"/>
    </location>
</feature>
<dbReference type="GO" id="GO:0008270">
    <property type="term" value="F:zinc ion binding"/>
    <property type="evidence" value="ECO:0007669"/>
    <property type="project" value="UniProtKB-KW"/>
</dbReference>
<evidence type="ECO:0000313" key="10">
    <source>
        <dbReference type="Proteomes" id="UP000092583"/>
    </source>
</evidence>
<feature type="compositionally biased region" description="Polar residues" evidence="7">
    <location>
        <begin position="303"/>
        <end position="325"/>
    </location>
</feature>
<feature type="domain" description="GATA-type" evidence="8">
    <location>
        <begin position="484"/>
        <end position="519"/>
    </location>
</feature>
<feature type="region of interest" description="Disordered" evidence="7">
    <location>
        <begin position="284"/>
        <end position="328"/>
    </location>
</feature>
<reference evidence="10" key="2">
    <citation type="submission" date="2013-12" db="EMBL/GenBank/DDBJ databases">
        <title>Evolution of pathogenesis and genome organization in the Tremellales.</title>
        <authorList>
            <person name="Cuomo C."/>
            <person name="Litvintseva A."/>
            <person name="Heitman J."/>
            <person name="Chen Y."/>
            <person name="Sun S."/>
            <person name="Springer D."/>
            <person name="Dromer F."/>
            <person name="Young S."/>
            <person name="Zeng Q."/>
            <person name="Chapman S."/>
            <person name="Gujja S."/>
            <person name="Saif S."/>
            <person name="Birren B."/>
        </authorList>
    </citation>
    <scope>NUCLEOTIDE SEQUENCE [LARGE SCALE GENOMIC DNA]</scope>
    <source>
        <strain evidence="10">CBS 10435</strain>
    </source>
</reference>
<keyword evidence="5" id="KW-0804">Transcription</keyword>
<evidence type="ECO:0000256" key="2">
    <source>
        <dbReference type="ARBA" id="ARBA00022771"/>
    </source>
</evidence>
<protein>
    <recommendedName>
        <fullName evidence="8">GATA-type domain-containing protein</fullName>
    </recommendedName>
</protein>
<accession>A0A1B9IQT9</accession>
<dbReference type="CDD" id="cd00202">
    <property type="entry name" value="ZnF_GATA"/>
    <property type="match status" value="1"/>
</dbReference>
<feature type="region of interest" description="Disordered" evidence="7">
    <location>
        <begin position="209"/>
        <end position="272"/>
    </location>
</feature>
<evidence type="ECO:0000259" key="8">
    <source>
        <dbReference type="PROSITE" id="PS50114"/>
    </source>
</evidence>
<dbReference type="PROSITE" id="PS50114">
    <property type="entry name" value="GATA_ZN_FINGER_2"/>
    <property type="match status" value="1"/>
</dbReference>
<evidence type="ECO:0000256" key="1">
    <source>
        <dbReference type="ARBA" id="ARBA00022723"/>
    </source>
</evidence>
<dbReference type="InterPro" id="IPR000679">
    <property type="entry name" value="Znf_GATA"/>
</dbReference>
<dbReference type="Pfam" id="PF00320">
    <property type="entry name" value="GATA"/>
    <property type="match status" value="1"/>
</dbReference>
<name>A0A1B9IQT9_9TREE</name>
<keyword evidence="10" id="KW-1185">Reference proteome</keyword>
<evidence type="ECO:0000256" key="3">
    <source>
        <dbReference type="ARBA" id="ARBA00022833"/>
    </source>
</evidence>
<dbReference type="InterPro" id="IPR013088">
    <property type="entry name" value="Znf_NHR/GATA"/>
</dbReference>
<dbReference type="GO" id="GO:0043565">
    <property type="term" value="F:sequence-specific DNA binding"/>
    <property type="evidence" value="ECO:0007669"/>
    <property type="project" value="InterPro"/>
</dbReference>
<feature type="region of interest" description="Disordered" evidence="7">
    <location>
        <begin position="526"/>
        <end position="546"/>
    </location>
</feature>
<evidence type="ECO:0000256" key="5">
    <source>
        <dbReference type="ARBA" id="ARBA00023163"/>
    </source>
</evidence>
<dbReference type="AlphaFoldDB" id="A0A1B9IQT9"/>
<evidence type="ECO:0000313" key="9">
    <source>
        <dbReference type="EMBL" id="OCF57919.1"/>
    </source>
</evidence>
<evidence type="ECO:0000256" key="4">
    <source>
        <dbReference type="ARBA" id="ARBA00023015"/>
    </source>
</evidence>
<dbReference type="SMART" id="SM00401">
    <property type="entry name" value="ZnF_GATA"/>
    <property type="match status" value="1"/>
</dbReference>
<keyword evidence="3" id="KW-0862">Zinc</keyword>
<keyword evidence="4" id="KW-0805">Transcription regulation</keyword>
<reference evidence="9 10" key="1">
    <citation type="submission" date="2013-07" db="EMBL/GenBank/DDBJ databases">
        <title>The Genome Sequence of Kwoniella mangroviensis CBS10435.</title>
        <authorList>
            <consortium name="The Broad Institute Genome Sequencing Platform"/>
            <person name="Cuomo C."/>
            <person name="Litvintseva A."/>
            <person name="Chen Y."/>
            <person name="Heitman J."/>
            <person name="Sun S."/>
            <person name="Springer D."/>
            <person name="Dromer F."/>
            <person name="Young S.K."/>
            <person name="Zeng Q."/>
            <person name="Gargeya S."/>
            <person name="Fitzgerald M."/>
            <person name="Abouelleil A."/>
            <person name="Alvarado L."/>
            <person name="Berlin A.M."/>
            <person name="Chapman S.B."/>
            <person name="Dewar J."/>
            <person name="Goldberg J."/>
            <person name="Griggs A."/>
            <person name="Gujja S."/>
            <person name="Hansen M."/>
            <person name="Howarth C."/>
            <person name="Imamovic A."/>
            <person name="Larimer J."/>
            <person name="McCowan C."/>
            <person name="Murphy C."/>
            <person name="Pearson M."/>
            <person name="Priest M."/>
            <person name="Roberts A."/>
            <person name="Saif S."/>
            <person name="Shea T."/>
            <person name="Sykes S."/>
            <person name="Wortman J."/>
            <person name="Nusbaum C."/>
            <person name="Birren B."/>
        </authorList>
    </citation>
    <scope>NUCLEOTIDE SEQUENCE [LARGE SCALE GENOMIC DNA]</scope>
    <source>
        <strain evidence="9 10">CBS 10435</strain>
    </source>
</reference>
<feature type="compositionally biased region" description="Low complexity" evidence="7">
    <location>
        <begin position="535"/>
        <end position="546"/>
    </location>
</feature>
<dbReference type="PANTHER" id="PTHR47172:SF24">
    <property type="entry name" value="GATA ZINC FINGER DOMAIN-CONTAINING PROTEIN 14-RELATED"/>
    <property type="match status" value="1"/>
</dbReference>
<feature type="compositionally biased region" description="Low complexity" evidence="7">
    <location>
        <begin position="209"/>
        <end position="223"/>
    </location>
</feature>
<feature type="compositionally biased region" description="Polar residues" evidence="7">
    <location>
        <begin position="230"/>
        <end position="264"/>
    </location>
</feature>
<feature type="region of interest" description="Disordered" evidence="7">
    <location>
        <begin position="432"/>
        <end position="490"/>
    </location>
</feature>
<proteinExistence type="predicted"/>
<dbReference type="Gene3D" id="3.30.50.10">
    <property type="entry name" value="Erythroid Transcription Factor GATA-1, subunit A"/>
    <property type="match status" value="1"/>
</dbReference>
<dbReference type="PANTHER" id="PTHR47172">
    <property type="entry name" value="OS01G0976800 PROTEIN"/>
    <property type="match status" value="1"/>
</dbReference>
<dbReference type="STRING" id="1331196.A0A1B9IQT9"/>
<feature type="region of interest" description="Disordered" evidence="7">
    <location>
        <begin position="1"/>
        <end position="85"/>
    </location>
</feature>
<feature type="compositionally biased region" description="Polar residues" evidence="7">
    <location>
        <begin position="63"/>
        <end position="72"/>
    </location>
</feature>
<organism evidence="9 10">
    <name type="scientific">Kwoniella mangroviensis CBS 10435</name>
    <dbReference type="NCBI Taxonomy" id="1331196"/>
    <lineage>
        <taxon>Eukaryota</taxon>
        <taxon>Fungi</taxon>
        <taxon>Dikarya</taxon>
        <taxon>Basidiomycota</taxon>
        <taxon>Agaricomycotina</taxon>
        <taxon>Tremellomycetes</taxon>
        <taxon>Tremellales</taxon>
        <taxon>Cryptococcaceae</taxon>
        <taxon>Kwoniella</taxon>
    </lineage>
</organism>
<dbReference type="GO" id="GO:0006355">
    <property type="term" value="P:regulation of DNA-templated transcription"/>
    <property type="evidence" value="ECO:0007669"/>
    <property type="project" value="InterPro"/>
</dbReference>
<dbReference type="OrthoDB" id="2162994at2759"/>